<dbReference type="InterPro" id="IPR003724">
    <property type="entry name" value="CblAdoTrfase_CobA"/>
</dbReference>
<dbReference type="GO" id="GO:0005524">
    <property type="term" value="F:ATP binding"/>
    <property type="evidence" value="ECO:0007669"/>
    <property type="project" value="InterPro"/>
</dbReference>
<proteinExistence type="predicted"/>
<keyword evidence="3" id="KW-1185">Reference proteome</keyword>
<dbReference type="Proteomes" id="UP000199607">
    <property type="component" value="Unassembled WGS sequence"/>
</dbReference>
<dbReference type="PANTHER" id="PTHR46638">
    <property type="entry name" value="CORRINOID ADENOSYLTRANSFERASE"/>
    <property type="match status" value="1"/>
</dbReference>
<dbReference type="GO" id="GO:0008817">
    <property type="term" value="F:corrinoid adenosyltransferase activity"/>
    <property type="evidence" value="ECO:0007669"/>
    <property type="project" value="InterPro"/>
</dbReference>
<keyword evidence="2" id="KW-0808">Transferase</keyword>
<accession>A0A1I4DWX3</accession>
<dbReference type="STRING" id="553466.SAMN04487950_1729"/>
<gene>
    <name evidence="2" type="ORF">SAMN04487950_1729</name>
</gene>
<reference evidence="3" key="1">
    <citation type="submission" date="2016-10" db="EMBL/GenBank/DDBJ databases">
        <authorList>
            <person name="Varghese N."/>
            <person name="Submissions S."/>
        </authorList>
    </citation>
    <scope>NUCLEOTIDE SEQUENCE [LARGE SCALE GENOMIC DNA]</scope>
    <source>
        <strain evidence="3">CGMCC 1.7738</strain>
    </source>
</reference>
<sequence>MSNDDSHTADTTNATDTTDTTHTADDVRKNTPGKGRKPDARTIEPSAPDEFGLVQVWWGGGKGKTTAALGMGFRAAGHGFRVHLLQLMKGGADSVEDVRGEYNAIAAVPGITYENLGHYGWAGMRDGSDEADHATQAEAGFERARELVAAAGEADLSKPLPLDGPAEDGVHMLIIDEVLYAVSMGLLDESAVVDFVESKPENLELVLTGSHERPDYLDDVADLITQVKMEKHPFETGQRARKGTEY</sequence>
<dbReference type="EMBL" id="FOTC01000002">
    <property type="protein sequence ID" value="SFK98092.1"/>
    <property type="molecule type" value="Genomic_DNA"/>
</dbReference>
<dbReference type="InterPro" id="IPR027417">
    <property type="entry name" value="P-loop_NTPase"/>
</dbReference>
<dbReference type="Pfam" id="PF02572">
    <property type="entry name" value="CobA_CobO_BtuR"/>
    <property type="match status" value="1"/>
</dbReference>
<evidence type="ECO:0000313" key="3">
    <source>
        <dbReference type="Proteomes" id="UP000199607"/>
    </source>
</evidence>
<evidence type="ECO:0000256" key="1">
    <source>
        <dbReference type="SAM" id="MobiDB-lite"/>
    </source>
</evidence>
<protein>
    <submittedName>
        <fullName evidence="2">Cob(I)alamin adenosyltransferase</fullName>
    </submittedName>
</protein>
<feature type="compositionally biased region" description="Low complexity" evidence="1">
    <location>
        <begin position="9"/>
        <end position="21"/>
    </location>
</feature>
<name>A0A1I4DWX3_9EURY</name>
<dbReference type="PANTHER" id="PTHR46638:SF1">
    <property type="entry name" value="CORRINOID ADENOSYLTRANSFERASE"/>
    <property type="match status" value="1"/>
</dbReference>
<dbReference type="Gene3D" id="3.40.50.300">
    <property type="entry name" value="P-loop containing nucleotide triphosphate hydrolases"/>
    <property type="match status" value="1"/>
</dbReference>
<organism evidence="2 3">
    <name type="scientific">Halogranum rubrum</name>
    <dbReference type="NCBI Taxonomy" id="553466"/>
    <lineage>
        <taxon>Archaea</taxon>
        <taxon>Methanobacteriati</taxon>
        <taxon>Methanobacteriota</taxon>
        <taxon>Stenosarchaea group</taxon>
        <taxon>Halobacteria</taxon>
        <taxon>Halobacteriales</taxon>
        <taxon>Haloferacaceae</taxon>
    </lineage>
</organism>
<dbReference type="SUPFAM" id="SSF52540">
    <property type="entry name" value="P-loop containing nucleoside triphosphate hydrolases"/>
    <property type="match status" value="1"/>
</dbReference>
<feature type="region of interest" description="Disordered" evidence="1">
    <location>
        <begin position="1"/>
        <end position="47"/>
    </location>
</feature>
<dbReference type="GO" id="GO:0009236">
    <property type="term" value="P:cobalamin biosynthetic process"/>
    <property type="evidence" value="ECO:0007669"/>
    <property type="project" value="InterPro"/>
</dbReference>
<dbReference type="PIRSF" id="PIRSF015617">
    <property type="entry name" value="Adensltrnsf_CobA"/>
    <property type="match status" value="1"/>
</dbReference>
<dbReference type="RefSeq" id="WP_089868501.1">
    <property type="nucleotide sequence ID" value="NZ_FOTC01000002.1"/>
</dbReference>
<evidence type="ECO:0000313" key="2">
    <source>
        <dbReference type="EMBL" id="SFK98092.1"/>
    </source>
</evidence>
<dbReference type="AlphaFoldDB" id="A0A1I4DWX3"/>